<protein>
    <submittedName>
        <fullName evidence="1">Uncharacterized protein</fullName>
    </submittedName>
</protein>
<dbReference type="Proteomes" id="UP000430670">
    <property type="component" value="Unassembled WGS sequence"/>
</dbReference>
<proteinExistence type="predicted"/>
<dbReference type="EMBL" id="WNKU01000007">
    <property type="protein sequence ID" value="MTV48862.1"/>
    <property type="molecule type" value="Genomic_DNA"/>
</dbReference>
<evidence type="ECO:0000313" key="1">
    <source>
        <dbReference type="EMBL" id="MTV48862.1"/>
    </source>
</evidence>
<gene>
    <name evidence="1" type="ORF">GJ688_07690</name>
</gene>
<dbReference type="OrthoDB" id="2082826at2"/>
<accession>A0A6I3SJE1</accession>
<keyword evidence="2" id="KW-1185">Reference proteome</keyword>
<dbReference type="RefSeq" id="WP_155475969.1">
    <property type="nucleotide sequence ID" value="NZ_WNKU01000007.1"/>
</dbReference>
<sequence length="117" mass="13597">MKAETFSHPEVPREVQNHPLLQKVLPLVNSGNLAEYLAGWTRIYYLRHHPFVSSVDQITPSDMIGIFQETCRDYLEEAIERFPAQDCRFSLRELIDETISRGIRYYGEVGSSDRTLH</sequence>
<organism evidence="1 2">
    <name type="scientific">Heliobacterium mobile</name>
    <name type="common">Heliobacillus mobilis</name>
    <dbReference type="NCBI Taxonomy" id="28064"/>
    <lineage>
        <taxon>Bacteria</taxon>
        <taxon>Bacillati</taxon>
        <taxon>Bacillota</taxon>
        <taxon>Clostridia</taxon>
        <taxon>Eubacteriales</taxon>
        <taxon>Heliobacteriaceae</taxon>
        <taxon>Heliobacterium</taxon>
    </lineage>
</organism>
<reference evidence="1 2" key="1">
    <citation type="submission" date="2019-11" db="EMBL/GenBank/DDBJ databases">
        <title>Whole-genome sequence of a the green, strictly anaerobic photosynthetic bacterium Heliobacillus mobilis DSM 6151.</title>
        <authorList>
            <person name="Kyndt J.A."/>
            <person name="Meyer T.E."/>
        </authorList>
    </citation>
    <scope>NUCLEOTIDE SEQUENCE [LARGE SCALE GENOMIC DNA]</scope>
    <source>
        <strain evidence="1 2">DSM 6151</strain>
    </source>
</reference>
<name>A0A6I3SJE1_HELMO</name>
<comment type="caution">
    <text evidence="1">The sequence shown here is derived from an EMBL/GenBank/DDBJ whole genome shotgun (WGS) entry which is preliminary data.</text>
</comment>
<evidence type="ECO:0000313" key="2">
    <source>
        <dbReference type="Proteomes" id="UP000430670"/>
    </source>
</evidence>
<dbReference type="AlphaFoldDB" id="A0A6I3SJE1"/>